<dbReference type="InterPro" id="IPR000182">
    <property type="entry name" value="GNAT_dom"/>
</dbReference>
<name>A0A381PFA6_9ZZZZ</name>
<protein>
    <recommendedName>
        <fullName evidence="1">N-acetyltransferase domain-containing protein</fullName>
    </recommendedName>
</protein>
<evidence type="ECO:0000313" key="2">
    <source>
        <dbReference type="EMBL" id="SUZ64809.1"/>
    </source>
</evidence>
<evidence type="ECO:0000259" key="1">
    <source>
        <dbReference type="PROSITE" id="PS51186"/>
    </source>
</evidence>
<accession>A0A381PFA6</accession>
<dbReference type="GO" id="GO:0016747">
    <property type="term" value="F:acyltransferase activity, transferring groups other than amino-acyl groups"/>
    <property type="evidence" value="ECO:0007669"/>
    <property type="project" value="InterPro"/>
</dbReference>
<dbReference type="AlphaFoldDB" id="A0A381PFA6"/>
<dbReference type="SUPFAM" id="SSF55729">
    <property type="entry name" value="Acyl-CoA N-acyltransferases (Nat)"/>
    <property type="match status" value="1"/>
</dbReference>
<feature type="domain" description="N-acetyltransferase" evidence="1">
    <location>
        <begin position="26"/>
        <end position="199"/>
    </location>
</feature>
<dbReference type="Gene3D" id="3.40.630.30">
    <property type="match status" value="1"/>
</dbReference>
<reference evidence="2" key="1">
    <citation type="submission" date="2018-05" db="EMBL/GenBank/DDBJ databases">
        <authorList>
            <person name="Lanie J.A."/>
            <person name="Ng W.-L."/>
            <person name="Kazmierczak K.M."/>
            <person name="Andrzejewski T.M."/>
            <person name="Davidsen T.M."/>
            <person name="Wayne K.J."/>
            <person name="Tettelin H."/>
            <person name="Glass J.I."/>
            <person name="Rusch D."/>
            <person name="Podicherti R."/>
            <person name="Tsui H.-C.T."/>
            <person name="Winkler M.E."/>
        </authorList>
    </citation>
    <scope>NUCLEOTIDE SEQUENCE</scope>
</reference>
<dbReference type="Pfam" id="PF00583">
    <property type="entry name" value="Acetyltransf_1"/>
    <property type="match status" value="1"/>
</dbReference>
<dbReference type="EMBL" id="UINC01000943">
    <property type="protein sequence ID" value="SUZ64809.1"/>
    <property type="molecule type" value="Genomic_DNA"/>
</dbReference>
<feature type="non-terminal residue" evidence="2">
    <location>
        <position position="1"/>
    </location>
</feature>
<organism evidence="2">
    <name type="scientific">marine metagenome</name>
    <dbReference type="NCBI Taxonomy" id="408172"/>
    <lineage>
        <taxon>unclassified sequences</taxon>
        <taxon>metagenomes</taxon>
        <taxon>ecological metagenomes</taxon>
    </lineage>
</organism>
<dbReference type="InterPro" id="IPR016181">
    <property type="entry name" value="Acyl_CoA_acyltransferase"/>
</dbReference>
<gene>
    <name evidence="2" type="ORF">METZ01_LOCUS17663</name>
</gene>
<sequence>VTKTESNKKQASVTKVIASSGSFKIELIDKIGSLDSPSLIEISKSLAKEYGQKSILTEKTIEIYFNRDGALPFVARFQDHIIGYIIGLPLESLSQNPWARLDENYGKFNTIYTYAFVIKNEYKGNGYAKILKKVYLNWAKKRDEIFYITGHVKLGIAPKFTGDIKIINQIENWQGTGKVFEYYRRNLDPEEIYVSKPDSPKANTI</sequence>
<proteinExistence type="predicted"/>
<dbReference type="PROSITE" id="PS51186">
    <property type="entry name" value="GNAT"/>
    <property type="match status" value="1"/>
</dbReference>